<dbReference type="SUPFAM" id="SSF51556">
    <property type="entry name" value="Metallo-dependent hydrolases"/>
    <property type="match status" value="1"/>
</dbReference>
<dbReference type="PANTHER" id="PTHR43135">
    <property type="entry name" value="ALPHA-D-RIBOSE 1-METHYLPHOSPHONATE 5-TRIPHOSPHATE DIPHOSPHATASE"/>
    <property type="match status" value="1"/>
</dbReference>
<evidence type="ECO:0000259" key="1">
    <source>
        <dbReference type="Pfam" id="PF01979"/>
    </source>
</evidence>
<dbReference type="Proteomes" id="UP000885753">
    <property type="component" value="Unassembled WGS sequence"/>
</dbReference>
<dbReference type="GO" id="GO:0016810">
    <property type="term" value="F:hydrolase activity, acting on carbon-nitrogen (but not peptide) bonds"/>
    <property type="evidence" value="ECO:0007669"/>
    <property type="project" value="InterPro"/>
</dbReference>
<dbReference type="SUPFAM" id="SSF51338">
    <property type="entry name" value="Composite domain of metallo-dependent hydrolases"/>
    <property type="match status" value="1"/>
</dbReference>
<dbReference type="InterPro" id="IPR006680">
    <property type="entry name" value="Amidohydro-rel"/>
</dbReference>
<sequence length="464" mass="50648">MKKALFAGLISLVIYTSCSSPEETADLLIINATILNVESGEEVPGKMIAVSGDSIRAVLDMDQRNSFKASKVIDAENKFVLPGLWDMHVHFRGGDTLIAENKDLLPLFLAYGVTTVRDAGGDITPSVLEWREKIESAELTGPRIFTSGPKLDGPDPAWPGSIEVAGMEEIPAALDSLEKLGVDYVKMYDGSLSKEVFYGIIAAAEERGMKTTGHMPMSADILKGVDLGLDGSEHLYYVMKACSPKADSLSLTNPGYGMMDEIIATYDPALAQEVFQELKENRVFITPTLHIGKTLAEILDVDHSNDTLLPFIGDGIKETYKGRIEGAKRARAAGSTMREQMEQKSLEMIKPMFENGVPLLAGSDCGAYNSFVYPGSSLHDELERLVAAGLEPVDALKTSVINGPAFFGLQDLYGSIEKGKKADMLIVDKNPFERIENLKEVSVVLSQGQLYEHEKLQKMMQVVK</sequence>
<dbReference type="InterPro" id="IPR051781">
    <property type="entry name" value="Metallo-dep_Hydrolase"/>
</dbReference>
<proteinExistence type="predicted"/>
<feature type="domain" description="Amidohydrolase-related" evidence="1">
    <location>
        <begin position="79"/>
        <end position="449"/>
    </location>
</feature>
<accession>A0A7C2RRA3</accession>
<comment type="caution">
    <text evidence="2">The sequence shown here is derived from an EMBL/GenBank/DDBJ whole genome shotgun (WGS) entry which is preliminary data.</text>
</comment>
<dbReference type="Pfam" id="PF01979">
    <property type="entry name" value="Amidohydro_1"/>
    <property type="match status" value="1"/>
</dbReference>
<reference evidence="2" key="1">
    <citation type="journal article" date="2020" name="mSystems">
        <title>Genome- and Community-Level Interaction Insights into Carbon Utilization and Element Cycling Functions of Hydrothermarchaeota in Hydrothermal Sediment.</title>
        <authorList>
            <person name="Zhou Z."/>
            <person name="Liu Y."/>
            <person name="Xu W."/>
            <person name="Pan J."/>
            <person name="Luo Z.H."/>
            <person name="Li M."/>
        </authorList>
    </citation>
    <scope>NUCLEOTIDE SEQUENCE [LARGE SCALE GENOMIC DNA]</scope>
    <source>
        <strain evidence="2">SpSt-1235</strain>
    </source>
</reference>
<protein>
    <submittedName>
        <fullName evidence="2">Amidohydrolase</fullName>
    </submittedName>
</protein>
<dbReference type="AlphaFoldDB" id="A0A7C2RRA3"/>
<gene>
    <name evidence="2" type="ORF">ENO10_07940</name>
</gene>
<dbReference type="EMBL" id="DSEE01000575">
    <property type="protein sequence ID" value="HER41135.1"/>
    <property type="molecule type" value="Genomic_DNA"/>
</dbReference>
<dbReference type="Gene3D" id="2.30.40.10">
    <property type="entry name" value="Urease, subunit C, domain 1"/>
    <property type="match status" value="1"/>
</dbReference>
<dbReference type="PANTHER" id="PTHR43135:SF3">
    <property type="entry name" value="ALPHA-D-RIBOSE 1-METHYLPHOSPHONATE 5-TRIPHOSPHATE DIPHOSPHATASE"/>
    <property type="match status" value="1"/>
</dbReference>
<name>A0A7C2RRA3_9FLAO</name>
<dbReference type="InterPro" id="IPR011059">
    <property type="entry name" value="Metal-dep_hydrolase_composite"/>
</dbReference>
<dbReference type="Gene3D" id="3.20.20.140">
    <property type="entry name" value="Metal-dependent hydrolases"/>
    <property type="match status" value="1"/>
</dbReference>
<evidence type="ECO:0000313" key="2">
    <source>
        <dbReference type="EMBL" id="HER41135.1"/>
    </source>
</evidence>
<organism evidence="2">
    <name type="scientific">Salinimicrobium catena</name>
    <dbReference type="NCBI Taxonomy" id="390640"/>
    <lineage>
        <taxon>Bacteria</taxon>
        <taxon>Pseudomonadati</taxon>
        <taxon>Bacteroidota</taxon>
        <taxon>Flavobacteriia</taxon>
        <taxon>Flavobacteriales</taxon>
        <taxon>Flavobacteriaceae</taxon>
        <taxon>Salinimicrobium</taxon>
    </lineage>
</organism>
<dbReference type="InterPro" id="IPR032466">
    <property type="entry name" value="Metal_Hydrolase"/>
</dbReference>